<sequence length="169" mass="18737">MDLEAEPETEPHTHPHKYKREAAQAPRTSNRPEGWAAKQRRQRGINHPTLTCGAQTTALQPHSNGPLKPPSTSKSRKHIQRVRHRRQNRNLPKASDPSTTTSLTNKRSRGMLLASNGNLRQPASGTPQVEYPHRHEAQNLLQPNQMTRGNLAVTKAPERDCGIPPAGVG</sequence>
<protein>
    <submittedName>
        <fullName evidence="2">Uncharacterized protein</fullName>
    </submittedName>
</protein>
<name>A0AAD1WP32_PELCU</name>
<gene>
    <name evidence="2" type="ORF">PECUL_23A017431</name>
</gene>
<dbReference type="Proteomes" id="UP001295444">
    <property type="component" value="Chromosome 11"/>
</dbReference>
<feature type="compositionally biased region" description="Polar residues" evidence="1">
    <location>
        <begin position="115"/>
        <end position="127"/>
    </location>
</feature>
<reference evidence="2" key="1">
    <citation type="submission" date="2022-03" db="EMBL/GenBank/DDBJ databases">
        <authorList>
            <person name="Alioto T."/>
            <person name="Alioto T."/>
            <person name="Gomez Garrido J."/>
        </authorList>
    </citation>
    <scope>NUCLEOTIDE SEQUENCE</scope>
</reference>
<evidence type="ECO:0000313" key="2">
    <source>
        <dbReference type="EMBL" id="CAH2322288.1"/>
    </source>
</evidence>
<dbReference type="AlphaFoldDB" id="A0AAD1WP32"/>
<feature type="region of interest" description="Disordered" evidence="1">
    <location>
        <begin position="1"/>
        <end position="130"/>
    </location>
</feature>
<feature type="compositionally biased region" description="Basic residues" evidence="1">
    <location>
        <begin position="74"/>
        <end position="88"/>
    </location>
</feature>
<organism evidence="2 3">
    <name type="scientific">Pelobates cultripes</name>
    <name type="common">Western spadefoot toad</name>
    <dbReference type="NCBI Taxonomy" id="61616"/>
    <lineage>
        <taxon>Eukaryota</taxon>
        <taxon>Metazoa</taxon>
        <taxon>Chordata</taxon>
        <taxon>Craniata</taxon>
        <taxon>Vertebrata</taxon>
        <taxon>Euteleostomi</taxon>
        <taxon>Amphibia</taxon>
        <taxon>Batrachia</taxon>
        <taxon>Anura</taxon>
        <taxon>Pelobatoidea</taxon>
        <taxon>Pelobatidae</taxon>
        <taxon>Pelobates</taxon>
    </lineage>
</organism>
<proteinExistence type="predicted"/>
<evidence type="ECO:0000256" key="1">
    <source>
        <dbReference type="SAM" id="MobiDB-lite"/>
    </source>
</evidence>
<accession>A0AAD1WP32</accession>
<dbReference type="EMBL" id="OW240922">
    <property type="protein sequence ID" value="CAH2322288.1"/>
    <property type="molecule type" value="Genomic_DNA"/>
</dbReference>
<evidence type="ECO:0000313" key="3">
    <source>
        <dbReference type="Proteomes" id="UP001295444"/>
    </source>
</evidence>
<feature type="compositionally biased region" description="Polar residues" evidence="1">
    <location>
        <begin position="48"/>
        <end position="63"/>
    </location>
</feature>
<feature type="compositionally biased region" description="Polar residues" evidence="1">
    <location>
        <begin position="96"/>
        <end position="105"/>
    </location>
</feature>
<keyword evidence="3" id="KW-1185">Reference proteome</keyword>